<evidence type="ECO:0000256" key="2">
    <source>
        <dbReference type="ARBA" id="ARBA00007796"/>
    </source>
</evidence>
<dbReference type="GO" id="GO:0017124">
    <property type="term" value="F:SH3 domain binding"/>
    <property type="evidence" value="ECO:0007669"/>
    <property type="project" value="UniProtKB-UniRule"/>
</dbReference>
<feature type="region of interest" description="Disordered" evidence="15">
    <location>
        <begin position="536"/>
        <end position="586"/>
    </location>
</feature>
<dbReference type="GO" id="GO:0005085">
    <property type="term" value="F:guanyl-nucleotide exchange factor activity"/>
    <property type="evidence" value="ECO:0007669"/>
    <property type="project" value="UniProtKB-UniRule"/>
</dbReference>
<evidence type="ECO:0000259" key="16">
    <source>
        <dbReference type="Pfam" id="PF08242"/>
    </source>
</evidence>
<name>A0A8X8BST5_POLSE</name>
<feature type="compositionally biased region" description="Low complexity" evidence="15">
    <location>
        <begin position="575"/>
        <end position="586"/>
    </location>
</feature>
<dbReference type="Pfam" id="PF08242">
    <property type="entry name" value="Methyltransf_12"/>
    <property type="match status" value="1"/>
</dbReference>
<evidence type="ECO:0000256" key="9">
    <source>
        <dbReference type="ARBA" id="ARBA00023242"/>
    </source>
</evidence>
<evidence type="ECO:0000256" key="13">
    <source>
        <dbReference type="RuleBase" id="RU369054"/>
    </source>
</evidence>
<keyword evidence="5" id="KW-0489">Methyltransferase</keyword>
<dbReference type="Pfam" id="PF05276">
    <property type="entry name" value="SH3BP5"/>
    <property type="match status" value="1"/>
</dbReference>
<gene>
    <name evidence="17" type="primary">Sh3bp5</name>
    <name evidence="17" type="ORF">GTO96_0009186</name>
</gene>
<keyword evidence="6" id="KW-0808">Transferase</keyword>
<evidence type="ECO:0000313" key="17">
    <source>
        <dbReference type="EMBL" id="KAG2465031.1"/>
    </source>
</evidence>
<dbReference type="InterPro" id="IPR013217">
    <property type="entry name" value="Methyltransf_12"/>
</dbReference>
<keyword evidence="13" id="KW-0344">Guanine-nucleotide releasing factor</keyword>
<dbReference type="SUPFAM" id="SSF53335">
    <property type="entry name" value="S-adenosyl-L-methionine-dependent methyltransferases"/>
    <property type="match status" value="1"/>
</dbReference>
<feature type="coiled-coil region" evidence="14">
    <location>
        <begin position="415"/>
        <end position="470"/>
    </location>
</feature>
<evidence type="ECO:0000256" key="1">
    <source>
        <dbReference type="ARBA" id="ARBA00004123"/>
    </source>
</evidence>
<comment type="similarity">
    <text evidence="2 13">Belongs to the SH3BP5 family.</text>
</comment>
<dbReference type="PANTHER" id="PTHR19423:SF1">
    <property type="entry name" value="SH3 DOMAIN-BINDING PROTEIN 5"/>
    <property type="match status" value="1"/>
</dbReference>
<feature type="region of interest" description="Disordered" evidence="15">
    <location>
        <begin position="495"/>
        <end position="519"/>
    </location>
</feature>
<dbReference type="Gene3D" id="3.40.50.150">
    <property type="entry name" value="Vaccinia Virus protein VP39"/>
    <property type="match status" value="1"/>
</dbReference>
<comment type="subcellular location">
    <subcellularLocation>
        <location evidence="13">Cytoplasm</location>
    </subcellularLocation>
    <subcellularLocation>
        <location evidence="1">Nucleus</location>
    </subcellularLocation>
    <text evidence="13">Colocalizes with RAB11A on cytoplasmic vesicle membranes.</text>
</comment>
<feature type="compositionally biased region" description="Low complexity" evidence="15">
    <location>
        <begin position="635"/>
        <end position="648"/>
    </location>
</feature>
<feature type="region of interest" description="Disordered" evidence="15">
    <location>
        <begin position="1"/>
        <end position="41"/>
    </location>
</feature>
<comment type="function">
    <text evidence="13">Functions as guanine nucleotide exchange factor (GEF) for RAB11A.</text>
</comment>
<evidence type="ECO:0000256" key="12">
    <source>
        <dbReference type="ARBA" id="ARBA00065134"/>
    </source>
</evidence>
<dbReference type="CDD" id="cd02440">
    <property type="entry name" value="AdoMet_MTases"/>
    <property type="match status" value="1"/>
</dbReference>
<evidence type="ECO:0000256" key="6">
    <source>
        <dbReference type="ARBA" id="ARBA00022679"/>
    </source>
</evidence>
<evidence type="ECO:0000256" key="7">
    <source>
        <dbReference type="ARBA" id="ARBA00022694"/>
    </source>
</evidence>
<comment type="catalytic activity">
    <reaction evidence="10">
        <text>cytidine(32) in tRNA(Ser) + S-adenosyl-L-methionine = N(3)-methylcytidine(32) in tRNA(Ser) + S-adenosyl-L-homocysteine + H(+)</text>
        <dbReference type="Rhea" id="RHEA:50956"/>
        <dbReference type="Rhea" id="RHEA-COMP:12849"/>
        <dbReference type="Rhea" id="RHEA-COMP:12851"/>
        <dbReference type="ChEBI" id="CHEBI:15378"/>
        <dbReference type="ChEBI" id="CHEBI:57856"/>
        <dbReference type="ChEBI" id="CHEBI:59789"/>
        <dbReference type="ChEBI" id="CHEBI:74894"/>
        <dbReference type="ChEBI" id="CHEBI:82748"/>
    </reaction>
    <physiologicalReaction direction="left-to-right" evidence="10">
        <dbReference type="Rhea" id="RHEA:50957"/>
    </physiologicalReaction>
</comment>
<dbReference type="GO" id="GO:0005737">
    <property type="term" value="C:cytoplasm"/>
    <property type="evidence" value="ECO:0007669"/>
    <property type="project" value="UniProtKB-SubCell"/>
</dbReference>
<evidence type="ECO:0000256" key="3">
    <source>
        <dbReference type="ARBA" id="ARBA00009725"/>
    </source>
</evidence>
<feature type="compositionally biased region" description="Basic and acidic residues" evidence="15">
    <location>
        <begin position="616"/>
        <end position="625"/>
    </location>
</feature>
<keyword evidence="9" id="KW-0539">Nucleus</keyword>
<dbReference type="EMBL" id="JAATIS010002524">
    <property type="protein sequence ID" value="KAG2465031.1"/>
    <property type="molecule type" value="Genomic_DNA"/>
</dbReference>
<dbReference type="PANTHER" id="PTHR19423">
    <property type="entry name" value="SH3 DOMAIN-BINDING PROTEIN 5"/>
    <property type="match status" value="1"/>
</dbReference>
<feature type="coiled-coil region" evidence="14">
    <location>
        <begin position="343"/>
        <end position="384"/>
    </location>
</feature>
<accession>A0A8X8BST5</accession>
<keyword evidence="18" id="KW-1185">Reference proteome</keyword>
<comment type="function">
    <text evidence="11">S-adenosyl-L-methionine-dependent methyltransferase that mediates N(3)-methylcytidine modification of residue 32 of the tRNA anticodon loop of tRNA(Ser), including tRNA(Ser)(UGA) and tRNA(Ser)(GCU). Interaction with SARS1/SerRS is required for N(3)-methylcytidine methylation.</text>
</comment>
<feature type="region of interest" description="Disordered" evidence="15">
    <location>
        <begin position="602"/>
        <end position="694"/>
    </location>
</feature>
<comment type="subunit">
    <text evidence="12">Monomer. Interacts with SARS1/SerRS; interaction is mediated via tRNA(Ser) and is required for N(3)-methylcytidine methylation.</text>
</comment>
<keyword evidence="8 13" id="KW-0175">Coiled coil</keyword>
<comment type="similarity">
    <text evidence="3">Belongs to the methyltransferase superfamily. METL family.</text>
</comment>
<dbReference type="FunFam" id="3.40.50.150:FF:000279">
    <property type="entry name" value="Methyltransferase-like protein"/>
    <property type="match status" value="1"/>
</dbReference>
<organism evidence="17 18">
    <name type="scientific">Polypterus senegalus</name>
    <name type="common">Senegal bichir</name>
    <dbReference type="NCBI Taxonomy" id="55291"/>
    <lineage>
        <taxon>Eukaryota</taxon>
        <taxon>Metazoa</taxon>
        <taxon>Chordata</taxon>
        <taxon>Craniata</taxon>
        <taxon>Vertebrata</taxon>
        <taxon>Euteleostomi</taxon>
        <taxon>Actinopterygii</taxon>
        <taxon>Polypteriformes</taxon>
        <taxon>Polypteridae</taxon>
        <taxon>Polypterus</taxon>
    </lineage>
</organism>
<feature type="compositionally biased region" description="Polar residues" evidence="15">
    <location>
        <begin position="553"/>
        <end position="564"/>
    </location>
</feature>
<evidence type="ECO:0000256" key="4">
    <source>
        <dbReference type="ARBA" id="ARBA00022490"/>
    </source>
</evidence>
<dbReference type="GO" id="GO:0005634">
    <property type="term" value="C:nucleus"/>
    <property type="evidence" value="ECO:0007669"/>
    <property type="project" value="UniProtKB-SubCell"/>
</dbReference>
<evidence type="ECO:0000256" key="14">
    <source>
        <dbReference type="SAM" id="Coils"/>
    </source>
</evidence>
<dbReference type="InterPro" id="IPR007940">
    <property type="entry name" value="SH3BP5"/>
</dbReference>
<evidence type="ECO:0000256" key="10">
    <source>
        <dbReference type="ARBA" id="ARBA00050646"/>
    </source>
</evidence>
<keyword evidence="4 13" id="KW-0963">Cytoplasm</keyword>
<comment type="domain">
    <text evidence="13">The N-terminal half of the protein mediates interaction with RAB11A and functions as guanine nucleotide exchange factor. Four long alpha-helices (interrupted by a central kink) assemble into coiled coils, giving rise to a 'V' shape.</text>
</comment>
<sequence>MTDTKETSKEAPPYEDNPQSHESHNSSKVTSTATPATSKSASLCPRVLTPEQLEKLHNDAILVSDFKQLKLEKEAQKNWDLFYKRNSTNFFKDRHWTTREFEELKACRQFEAQKLVLLEAGCGVGNCLFPLLEEDLNLFVYACDFSPRAVDFVKQNPLYNAKQCKAFQCDLTKDDLLENIPSESVDVVTLIFVLSAVHPDKMHLLLENIYKVLKPGGCVLFRDYGLYDHAMMRFKSGNKLGDNFYVRQDGTRSFFFSDDYLAQLFTQAGYEVLVNEYVLRETVNKKEGLSVPRVFLQSKFKKEARQKFRSVLVEATVKLDELVKKIGKPVEDSKPYWEARRVARQAQLEAQKATQDFQRATEVLRAAKETIALAEQKLLEDDNRQFDSAWQEMLNHATQRVMEAEQTKTRSELLHKETAAKYNSAMNRMKQLEKKLKRAINKSKPYFEMKAKYYLQLEQLKKNVDDLQAKLCLAKGEYKMALKNLEMISDEIHERRRSSAMGPRGRGVGAEGDNNSLEDLSGFKMESDAISMTSEVFEDDNCSSVVSEEDSETQSMCSLSSGPTSPLEMPAPFTSSSSRPSSLDLPSPVSLSDFGLISPVLGPRSECSGASSPECDLERGDRAEGAEDENENVLNNNSNSSSSSSNNNKKNGLETKMSRLSLKRIKTEFGPRKSGEHFSLAPRPAAAPVLVHRV</sequence>
<comment type="subunit">
    <text evidence="13">Interacts with GDP-bound and nucleotide-free forms of RAB11A.</text>
</comment>
<feature type="non-terminal residue" evidence="17">
    <location>
        <position position="694"/>
    </location>
</feature>
<feature type="compositionally biased region" description="Acidic residues" evidence="15">
    <location>
        <begin position="536"/>
        <end position="552"/>
    </location>
</feature>
<evidence type="ECO:0000256" key="15">
    <source>
        <dbReference type="SAM" id="MobiDB-lite"/>
    </source>
</evidence>
<feature type="domain" description="Methyltransferase type 12" evidence="16">
    <location>
        <begin position="118"/>
        <end position="218"/>
    </location>
</feature>
<evidence type="ECO:0000256" key="8">
    <source>
        <dbReference type="ARBA" id="ARBA00023054"/>
    </source>
</evidence>
<dbReference type="AlphaFoldDB" id="A0A8X8BST5"/>
<feature type="compositionally biased region" description="Low complexity" evidence="15">
    <location>
        <begin position="26"/>
        <end position="41"/>
    </location>
</feature>
<dbReference type="GO" id="GO:0030488">
    <property type="term" value="P:tRNA methylation"/>
    <property type="evidence" value="ECO:0007669"/>
    <property type="project" value="UniProtKB-ARBA"/>
</dbReference>
<keyword evidence="7" id="KW-0819">tRNA processing</keyword>
<feature type="compositionally biased region" description="Basic and acidic residues" evidence="15">
    <location>
        <begin position="665"/>
        <end position="676"/>
    </location>
</feature>
<dbReference type="InterPro" id="IPR029063">
    <property type="entry name" value="SAM-dependent_MTases_sf"/>
</dbReference>
<evidence type="ECO:0000256" key="5">
    <source>
        <dbReference type="ARBA" id="ARBA00022603"/>
    </source>
</evidence>
<feature type="non-terminal residue" evidence="17">
    <location>
        <position position="1"/>
    </location>
</feature>
<reference evidence="17 18" key="1">
    <citation type="journal article" date="2021" name="Cell">
        <title>Tracing the genetic footprints of vertebrate landing in non-teleost ray-finned fishes.</title>
        <authorList>
            <person name="Bi X."/>
            <person name="Wang K."/>
            <person name="Yang L."/>
            <person name="Pan H."/>
            <person name="Jiang H."/>
            <person name="Wei Q."/>
            <person name="Fang M."/>
            <person name="Yu H."/>
            <person name="Zhu C."/>
            <person name="Cai Y."/>
            <person name="He Y."/>
            <person name="Gan X."/>
            <person name="Zeng H."/>
            <person name="Yu D."/>
            <person name="Zhu Y."/>
            <person name="Jiang H."/>
            <person name="Qiu Q."/>
            <person name="Yang H."/>
            <person name="Zhang Y.E."/>
            <person name="Wang W."/>
            <person name="Zhu M."/>
            <person name="He S."/>
            <person name="Zhang G."/>
        </authorList>
    </citation>
    <scope>NUCLEOTIDE SEQUENCE [LARGE SCALE GENOMIC DNA]</scope>
    <source>
        <strain evidence="17">Bchr_013</strain>
    </source>
</reference>
<dbReference type="GO" id="GO:0035556">
    <property type="term" value="P:intracellular signal transduction"/>
    <property type="evidence" value="ECO:0007669"/>
    <property type="project" value="UniProtKB-UniRule"/>
</dbReference>
<evidence type="ECO:0000313" key="18">
    <source>
        <dbReference type="Proteomes" id="UP000886611"/>
    </source>
</evidence>
<dbReference type="Proteomes" id="UP000886611">
    <property type="component" value="Unassembled WGS sequence"/>
</dbReference>
<comment type="caution">
    <text evidence="17">The sequence shown here is derived from an EMBL/GenBank/DDBJ whole genome shotgun (WGS) entry which is preliminary data.</text>
</comment>
<evidence type="ECO:0000256" key="11">
    <source>
        <dbReference type="ARBA" id="ARBA00058280"/>
    </source>
</evidence>
<protein>
    <recommendedName>
        <fullName evidence="13">SH3 domain-binding protein 5</fullName>
        <shortName evidence="13">SH3BP-5</shortName>
    </recommendedName>
</protein>
<proteinExistence type="inferred from homology"/>
<dbReference type="GO" id="GO:0052735">
    <property type="term" value="F:tRNA (cytidine-3-)-methyltransferase activity"/>
    <property type="evidence" value="ECO:0007669"/>
    <property type="project" value="UniProtKB-ARBA"/>
</dbReference>
<dbReference type="GO" id="GO:0004860">
    <property type="term" value="F:protein kinase inhibitor activity"/>
    <property type="evidence" value="ECO:0007669"/>
    <property type="project" value="TreeGrafter"/>
</dbReference>